<protein>
    <submittedName>
        <fullName evidence="3">RICIN domain-containing protein</fullName>
    </submittedName>
</protein>
<organism evidence="3 4">
    <name type="scientific">Saccharopolyspora ipomoeae</name>
    <dbReference type="NCBI Taxonomy" id="3042027"/>
    <lineage>
        <taxon>Bacteria</taxon>
        <taxon>Bacillati</taxon>
        <taxon>Actinomycetota</taxon>
        <taxon>Actinomycetes</taxon>
        <taxon>Pseudonocardiales</taxon>
        <taxon>Pseudonocardiaceae</taxon>
        <taxon>Saccharopolyspora</taxon>
    </lineage>
</organism>
<dbReference type="SUPFAM" id="SSF50370">
    <property type="entry name" value="Ricin B-like lectins"/>
    <property type="match status" value="1"/>
</dbReference>
<dbReference type="InterPro" id="IPR035992">
    <property type="entry name" value="Ricin_B-like_lectins"/>
</dbReference>
<keyword evidence="4" id="KW-1185">Reference proteome</keyword>
<name>A0ABT6PM02_9PSEU</name>
<dbReference type="Proteomes" id="UP001237595">
    <property type="component" value="Unassembled WGS sequence"/>
</dbReference>
<comment type="caution">
    <text evidence="3">The sequence shown here is derived from an EMBL/GenBank/DDBJ whole genome shotgun (WGS) entry which is preliminary data.</text>
</comment>
<proteinExistence type="predicted"/>
<evidence type="ECO:0000313" key="3">
    <source>
        <dbReference type="EMBL" id="MDI2028860.1"/>
    </source>
</evidence>
<dbReference type="RefSeq" id="WP_281455225.1">
    <property type="nucleotide sequence ID" value="NZ_JASAOF010000004.1"/>
</dbReference>
<feature type="signal peptide" evidence="1">
    <location>
        <begin position="1"/>
        <end position="27"/>
    </location>
</feature>
<keyword evidence="1" id="KW-0732">Signal</keyword>
<evidence type="ECO:0000259" key="2">
    <source>
        <dbReference type="Pfam" id="PF14200"/>
    </source>
</evidence>
<dbReference type="Gene3D" id="2.80.10.50">
    <property type="match status" value="1"/>
</dbReference>
<evidence type="ECO:0000313" key="4">
    <source>
        <dbReference type="Proteomes" id="UP001237595"/>
    </source>
</evidence>
<feature type="chain" id="PRO_5045801208" evidence="1">
    <location>
        <begin position="28"/>
        <end position="178"/>
    </location>
</feature>
<dbReference type="EMBL" id="JASAOF010000004">
    <property type="protein sequence ID" value="MDI2028860.1"/>
    <property type="molecule type" value="Genomic_DNA"/>
</dbReference>
<dbReference type="PROSITE" id="PS50231">
    <property type="entry name" value="RICIN_B_LECTIN"/>
    <property type="match status" value="1"/>
</dbReference>
<sequence>MRRARWTLGALGALAALTVAPALPASADSVLITKITNVADQSRWVVADADAAITAVAPQSVPQPRATDLWAITKRPDGSMTIESRQNHQCATAPGRAGGELRTADCDAGDDAQTWTVKRRNDGTVVISPKSAPHLVVAIQQTPSKSGTLRLTEREQVTSDSTQADHHAMDTQAFKLDI</sequence>
<dbReference type="CDD" id="cd00161">
    <property type="entry name" value="beta-trefoil_Ricin-like"/>
    <property type="match status" value="1"/>
</dbReference>
<evidence type="ECO:0000256" key="1">
    <source>
        <dbReference type="SAM" id="SignalP"/>
    </source>
</evidence>
<feature type="domain" description="Ricin B lectin" evidence="2">
    <location>
        <begin position="69"/>
        <end position="148"/>
    </location>
</feature>
<dbReference type="InterPro" id="IPR000772">
    <property type="entry name" value="Ricin_B_lectin"/>
</dbReference>
<reference evidence="3 4" key="1">
    <citation type="submission" date="2023-04" db="EMBL/GenBank/DDBJ databases">
        <title>Draft genome sequence of Saccharopolyspora sp. TS4A08 isolated from sweet potato rhizospheric soil.</title>
        <authorList>
            <person name="Suksaard P."/>
            <person name="Duangmal K."/>
        </authorList>
    </citation>
    <scope>NUCLEOTIDE SEQUENCE [LARGE SCALE GENOMIC DNA]</scope>
    <source>
        <strain evidence="3 4">TS4A08</strain>
    </source>
</reference>
<accession>A0ABT6PM02</accession>
<dbReference type="Pfam" id="PF14200">
    <property type="entry name" value="RicinB_lectin_2"/>
    <property type="match status" value="1"/>
</dbReference>
<gene>
    <name evidence="3" type="ORF">QFW96_09570</name>
</gene>